<dbReference type="STRING" id="519441.Smon_1460"/>
<gene>
    <name evidence="1" type="ordered locus">Smon_1460</name>
</gene>
<dbReference type="GeneID" id="29672972"/>
<evidence type="ECO:0000313" key="1">
    <source>
        <dbReference type="EMBL" id="ACZ01893.1"/>
    </source>
</evidence>
<dbReference type="PANTHER" id="PTHR34070">
    <property type="entry name" value="ARMADILLO-TYPE FOLD"/>
    <property type="match status" value="1"/>
</dbReference>
<dbReference type="InterPro" id="IPR016024">
    <property type="entry name" value="ARM-type_fold"/>
</dbReference>
<dbReference type="eggNOG" id="COG4912">
    <property type="taxonomic scope" value="Bacteria"/>
</dbReference>
<dbReference type="OrthoDB" id="9784740at2"/>
<dbReference type="Pfam" id="PF08713">
    <property type="entry name" value="DNA_alkylation"/>
    <property type="match status" value="1"/>
</dbReference>
<name>D1AVY3_STRM9</name>
<dbReference type="EMBL" id="CP001779">
    <property type="protein sequence ID" value="ACZ01893.1"/>
    <property type="molecule type" value="Genomic_DNA"/>
</dbReference>
<accession>D1AVY3</accession>
<dbReference type="SUPFAM" id="SSF48371">
    <property type="entry name" value="ARM repeat"/>
    <property type="match status" value="1"/>
</dbReference>
<sequence>MDKVKEFLFFKQELSYREFSAKLIPTVKVENIVGVRMPDLKKFAKFLSKEDKEKYLNNLPHEYMEENHIHMYLLNEIKDINTLISMTEKFLPFIDNWATCDIGIGKVAEKYPEIIEKKVYEWLKSKHVYTVRYAVTILRTNFIKQNFNENHLKLLSKIQTDEYYINMAIAWYFCECYIKHEKEVLEYLENNKIVNDWVHNKAIQKMKESLKVDKDKKMYLNSLKRKYKGF</sequence>
<proteinExistence type="predicted"/>
<dbReference type="Proteomes" id="UP000002072">
    <property type="component" value="Chromosome"/>
</dbReference>
<protein>
    <recommendedName>
        <fullName evidence="3">DNA alkylation repair enzyme</fullName>
    </recommendedName>
</protein>
<evidence type="ECO:0008006" key="3">
    <source>
        <dbReference type="Google" id="ProtNLM"/>
    </source>
</evidence>
<dbReference type="HOGENOM" id="CLU_095329_0_0_0"/>
<dbReference type="CDD" id="cd06561">
    <property type="entry name" value="AlkD_like"/>
    <property type="match status" value="1"/>
</dbReference>
<evidence type="ECO:0000313" key="2">
    <source>
        <dbReference type="Proteomes" id="UP000002072"/>
    </source>
</evidence>
<organism evidence="1 2">
    <name type="scientific">Streptobacillus moniliformis (strain ATCC 14647 / DSM 12112 / NCTC 10651 / 9901)</name>
    <dbReference type="NCBI Taxonomy" id="519441"/>
    <lineage>
        <taxon>Bacteria</taxon>
        <taxon>Fusobacteriati</taxon>
        <taxon>Fusobacteriota</taxon>
        <taxon>Fusobacteriia</taxon>
        <taxon>Fusobacteriales</taxon>
        <taxon>Leptotrichiaceae</taxon>
        <taxon>Streptobacillus</taxon>
    </lineage>
</organism>
<dbReference type="KEGG" id="smf:Smon_1460"/>
<dbReference type="AlphaFoldDB" id="D1AVY3"/>
<reference evidence="1 2" key="1">
    <citation type="journal article" date="2009" name="Stand. Genomic Sci.">
        <title>Complete genome sequence of Streptobacillus moniliformis type strain (9901T).</title>
        <authorList>
            <person name="Nolan M."/>
            <person name="Gronow S."/>
            <person name="Lapidus A."/>
            <person name="Ivanova N."/>
            <person name="Copeland A."/>
            <person name="Lucas S."/>
            <person name="Del Rio T.G."/>
            <person name="Chen F."/>
            <person name="Tice H."/>
            <person name="Pitluck S."/>
            <person name="Cheng J.F."/>
            <person name="Sims D."/>
            <person name="Meincke L."/>
            <person name="Bruce D."/>
            <person name="Goodwin L."/>
            <person name="Brettin T."/>
            <person name="Han C."/>
            <person name="Detter J.C."/>
            <person name="Ovchinikova G."/>
            <person name="Pati A."/>
            <person name="Mavromatis K."/>
            <person name="Mikhailova N."/>
            <person name="Chen A."/>
            <person name="Palaniappan K."/>
            <person name="Land M."/>
            <person name="Hauser L."/>
            <person name="Chang Y.J."/>
            <person name="Jeffries C.D."/>
            <person name="Rohde M."/>
            <person name="Sproer C."/>
            <person name="Goker M."/>
            <person name="Bristow J."/>
            <person name="Eisen J.A."/>
            <person name="Markowitz V."/>
            <person name="Hugenholtz P."/>
            <person name="Kyrpides N.C."/>
            <person name="Klenk H.P."/>
            <person name="Chain P."/>
        </authorList>
    </citation>
    <scope>NUCLEOTIDE SEQUENCE [LARGE SCALE GENOMIC DNA]</scope>
    <source>
        <strain evidence="2">ATCC 14647 / DSM 12112 / NCTC 10651 / 9901</strain>
    </source>
</reference>
<keyword evidence="2" id="KW-1185">Reference proteome</keyword>
<dbReference type="Gene3D" id="1.25.10.90">
    <property type="match status" value="1"/>
</dbReference>
<dbReference type="RefSeq" id="WP_012859439.1">
    <property type="nucleotide sequence ID" value="NC_013515.1"/>
</dbReference>
<dbReference type="InterPro" id="IPR014825">
    <property type="entry name" value="DNA_alkylation"/>
</dbReference>
<dbReference type="PANTHER" id="PTHR34070:SF1">
    <property type="entry name" value="DNA ALKYLATION REPAIR PROTEIN"/>
    <property type="match status" value="1"/>
</dbReference>